<sequence>MNGKLKKAIALIPGARTTKQFLESRGLNLGSSAVSELPIKRPSERGVPPALDEDALRAAYAASPLSSEPDTFVLYRIIGNDLVPRHAKGQSRANLRFILENEPALEACEKRFVVNKIVDTEEEAFIIELLEVHGYPYLHLPFDHEAYRAVEWDIEGVPPQFAPFSKSYGMLRQVEQDRVVTRLYRDKNNAVMHNNGARNAAFEDGRARAKWVLPFDGNCFLTEKAWTAIREGVRAAPHVPYHIVPMARILDNAELLDPASEPPAEEEPQILFRRDATERFDEVHPYGRRPKVELLWRLGVPGNWDRWPIEPWDSPYPGYAADAGQFRTTGWVARLFSGQGHLEDKTASNTLVTRGEARSEAIVTLIDALDMRFRPSCRRMLVLEDRETSGAIGSEAVEAPLQEALRTAADAALGRGPFSVTDKTSMPPSGILHDYWHPAPYYWPHPLKLPGLAYVRKDGVRVPGTRLYEPLSDKFDRTRLQRLFDDTFVLALAHREFQDTRYAEHAARHVRTWFVDETTRMNPSLNYAQVRRGHDGNRGSSSGIIEMKDLYFFLDAVKLLRHAGAFDEKDNEAFETWLGTYLAWLQTSRQGVGERASRNNHGTYFDLQVGAIALYLRNDRLVRHTLRDSRSRILAQFAGDGRQPEEMTRTTTAHYCAFNLQGWLNLASLADAAGEDLWAFEGSEGQSIGRACEWLLAHIGKEWPYQQIDAFDTDRLYPIYHAYAERFSAADIEAPLPDATAIKPIFDPHDGIRPFWQIR</sequence>
<dbReference type="InterPro" id="IPR008397">
    <property type="entry name" value="Alginate_lyase_dom"/>
</dbReference>
<evidence type="ECO:0000313" key="4">
    <source>
        <dbReference type="EMBL" id="BAT30798.1"/>
    </source>
</evidence>
<dbReference type="Pfam" id="PF05426">
    <property type="entry name" value="Alginate_lyase"/>
    <property type="match status" value="1"/>
</dbReference>
<feature type="domain" description="Alginate lyase" evidence="3">
    <location>
        <begin position="419"/>
        <end position="700"/>
    </location>
</feature>
<dbReference type="InterPro" id="IPR008929">
    <property type="entry name" value="Chondroitin_lyas"/>
</dbReference>
<dbReference type="Gene3D" id="1.50.10.100">
    <property type="entry name" value="Chondroitin AC/alginate lyase"/>
    <property type="match status" value="1"/>
</dbReference>
<dbReference type="GO" id="GO:0016829">
    <property type="term" value="F:lyase activity"/>
    <property type="evidence" value="ECO:0007669"/>
    <property type="project" value="UniProtKB-KW"/>
</dbReference>
<dbReference type="GO" id="GO:0042597">
    <property type="term" value="C:periplasmic space"/>
    <property type="evidence" value="ECO:0007669"/>
    <property type="project" value="InterPro"/>
</dbReference>
<dbReference type="SUPFAM" id="SSF48230">
    <property type="entry name" value="Chondroitin AC/alginate lyase"/>
    <property type="match status" value="1"/>
</dbReference>
<reference evidence="4" key="1">
    <citation type="journal article" date="2015" name="Proc. Natl. Acad. Sci. U.S.A.">
        <title>Bacterial clade with the ribosomal RNA operon on a small plasmid rather than the chromosome.</title>
        <authorList>
            <person name="Anda M."/>
            <person name="Ohtsubo Y."/>
            <person name="Okubo T."/>
            <person name="Sugawara M."/>
            <person name="Nagata Y."/>
            <person name="Tsuda M."/>
            <person name="Minamisawa K."/>
            <person name="Mitsui H."/>
        </authorList>
    </citation>
    <scope>NUCLEOTIDE SEQUENCE</scope>
    <source>
        <strain evidence="4">DSM 15513</strain>
    </source>
</reference>
<evidence type="ECO:0000259" key="3">
    <source>
        <dbReference type="Pfam" id="PF05426"/>
    </source>
</evidence>
<keyword evidence="2" id="KW-0456">Lyase</keyword>
<dbReference type="OrthoDB" id="7210452at2"/>
<protein>
    <recommendedName>
        <fullName evidence="3">Alginate lyase domain-containing protein</fullName>
    </recommendedName>
</protein>
<organism evidence="4">
    <name type="scientific">Fulvimarina pelagi</name>
    <dbReference type="NCBI Taxonomy" id="217511"/>
    <lineage>
        <taxon>Bacteria</taxon>
        <taxon>Pseudomonadati</taxon>
        <taxon>Pseudomonadota</taxon>
        <taxon>Alphaproteobacteria</taxon>
        <taxon>Hyphomicrobiales</taxon>
        <taxon>Aurantimonadaceae</taxon>
        <taxon>Fulvimarina</taxon>
    </lineage>
</organism>
<accession>A0A0P0Z8M2</accession>
<dbReference type="EMBL" id="LC066395">
    <property type="protein sequence ID" value="BAT30798.1"/>
    <property type="molecule type" value="Genomic_DNA"/>
</dbReference>
<dbReference type="AlphaFoldDB" id="A0A0P0Z8M2"/>
<proteinExistence type="predicted"/>
<keyword evidence="1" id="KW-0732">Signal</keyword>
<evidence type="ECO:0000256" key="2">
    <source>
        <dbReference type="ARBA" id="ARBA00023239"/>
    </source>
</evidence>
<name>A0A0P0Z8M2_9HYPH</name>
<dbReference type="RefSeq" id="WP_007067734.1">
    <property type="nucleotide sequence ID" value="NZ_BBWO01000012.1"/>
</dbReference>
<evidence type="ECO:0000256" key="1">
    <source>
        <dbReference type="ARBA" id="ARBA00022729"/>
    </source>
</evidence>